<dbReference type="EC" id="5.4.99.25" evidence="5"/>
<evidence type="ECO:0000259" key="8">
    <source>
        <dbReference type="Pfam" id="PF16198"/>
    </source>
</evidence>
<feature type="domain" description="tRNA pseudouridine synthase II TruB subfamily 1 C-terminal" evidence="7">
    <location>
        <begin position="235"/>
        <end position="285"/>
    </location>
</feature>
<comment type="similarity">
    <text evidence="2 5">Belongs to the pseudouridine synthase TruB family. Type 1 subfamily.</text>
</comment>
<dbReference type="Proteomes" id="UP000254337">
    <property type="component" value="Chromosome"/>
</dbReference>
<evidence type="ECO:0000256" key="1">
    <source>
        <dbReference type="ARBA" id="ARBA00000385"/>
    </source>
</evidence>
<evidence type="ECO:0000256" key="4">
    <source>
        <dbReference type="ARBA" id="ARBA00023235"/>
    </source>
</evidence>
<dbReference type="InterPro" id="IPR015240">
    <property type="entry name" value="tRNA_sdUridine_synth_fam1_C"/>
</dbReference>
<dbReference type="NCBIfam" id="TIGR00431">
    <property type="entry name" value="TruB"/>
    <property type="match status" value="1"/>
</dbReference>
<proteinExistence type="inferred from homology"/>
<evidence type="ECO:0000313" key="9">
    <source>
        <dbReference type="EMBL" id="AXL22008.1"/>
    </source>
</evidence>
<dbReference type="OrthoDB" id="9802309at2"/>
<dbReference type="EMBL" id="CP029462">
    <property type="protein sequence ID" value="AXL22008.1"/>
    <property type="molecule type" value="Genomic_DNA"/>
</dbReference>
<evidence type="ECO:0000256" key="5">
    <source>
        <dbReference type="HAMAP-Rule" id="MF_01080"/>
    </source>
</evidence>
<dbReference type="GO" id="GO:0003723">
    <property type="term" value="F:RNA binding"/>
    <property type="evidence" value="ECO:0007669"/>
    <property type="project" value="InterPro"/>
</dbReference>
<evidence type="ECO:0000313" key="10">
    <source>
        <dbReference type="Proteomes" id="UP000254337"/>
    </source>
</evidence>
<reference evidence="9 10" key="1">
    <citation type="submission" date="2018-05" db="EMBL/GenBank/DDBJ databases">
        <title>Complete genome sequence of Megasphaera sp. AJH120T, isolated from the ceca of a chicken.</title>
        <authorList>
            <person name="Maki J."/>
            <person name="Looft T."/>
        </authorList>
    </citation>
    <scope>NUCLEOTIDE SEQUENCE [LARGE SCALE GENOMIC DNA]</scope>
    <source>
        <strain evidence="9 10">AJH120</strain>
    </source>
</reference>
<dbReference type="InterPro" id="IPR020103">
    <property type="entry name" value="PsdUridine_synth_cat_dom_sf"/>
</dbReference>
<sequence>MINGIVNVLKATGMSSHDVIGQMRRIYGMKKIGHAGTLDPLAAGVLPVYLGQATRLIEYGDNGIKTYHAEFALGFATDTEDSTGEVVASAAVPDLSAEDISSVLASFCGDIEQTPSRYSAINVNGVKAYKLARQNADFTLPGRRVTIYEIRLLSYQNGRGVIAVTCSKGTYIRSLIRDVGEALGTYACMTYLVRVRAGVFDIAQAASLEELEADPQAYILPADMAIQDLPKAVCTAEKCARLLQGRAVPFAGKGLAHGDVLRVYTPERKLAGIAHFDKEHHVIRPHKMFADVL</sequence>
<dbReference type="RefSeq" id="WP_087476963.1">
    <property type="nucleotide sequence ID" value="NZ_CP029462.1"/>
</dbReference>
<evidence type="ECO:0000256" key="3">
    <source>
        <dbReference type="ARBA" id="ARBA00022694"/>
    </source>
</evidence>
<feature type="domain" description="Pseudouridine synthase II N-terminal" evidence="6">
    <location>
        <begin position="24"/>
        <end position="172"/>
    </location>
</feature>
<gene>
    <name evidence="5 9" type="primary">truB</name>
    <name evidence="9" type="ORF">DKB62_10825</name>
</gene>
<evidence type="ECO:0000256" key="2">
    <source>
        <dbReference type="ARBA" id="ARBA00005642"/>
    </source>
</evidence>
<dbReference type="Pfam" id="PF01509">
    <property type="entry name" value="TruB_N"/>
    <property type="match status" value="1"/>
</dbReference>
<comment type="catalytic activity">
    <reaction evidence="1 5">
        <text>uridine(55) in tRNA = pseudouridine(55) in tRNA</text>
        <dbReference type="Rhea" id="RHEA:42532"/>
        <dbReference type="Rhea" id="RHEA-COMP:10101"/>
        <dbReference type="Rhea" id="RHEA-COMP:10102"/>
        <dbReference type="ChEBI" id="CHEBI:65314"/>
        <dbReference type="ChEBI" id="CHEBI:65315"/>
        <dbReference type="EC" id="5.4.99.25"/>
    </reaction>
</comment>
<dbReference type="KEGG" id="meg:DKB62_10825"/>
<name>A0A346B1L5_9FIRM</name>
<dbReference type="Pfam" id="PF09157">
    <property type="entry name" value="TruB-C_2"/>
    <property type="match status" value="1"/>
</dbReference>
<dbReference type="GO" id="GO:0160148">
    <property type="term" value="F:tRNA pseudouridine(55) synthase activity"/>
    <property type="evidence" value="ECO:0007669"/>
    <property type="project" value="UniProtKB-EC"/>
</dbReference>
<evidence type="ECO:0000259" key="6">
    <source>
        <dbReference type="Pfam" id="PF01509"/>
    </source>
</evidence>
<dbReference type="CDD" id="cd02573">
    <property type="entry name" value="PseudoU_synth_EcTruB"/>
    <property type="match status" value="1"/>
</dbReference>
<evidence type="ECO:0000259" key="7">
    <source>
        <dbReference type="Pfam" id="PF09157"/>
    </source>
</evidence>
<dbReference type="Pfam" id="PF16198">
    <property type="entry name" value="TruB_C_2"/>
    <property type="match status" value="1"/>
</dbReference>
<dbReference type="HAMAP" id="MF_01080">
    <property type="entry name" value="TruB_bact"/>
    <property type="match status" value="1"/>
</dbReference>
<dbReference type="GO" id="GO:0031119">
    <property type="term" value="P:tRNA pseudouridine synthesis"/>
    <property type="evidence" value="ECO:0007669"/>
    <property type="project" value="UniProtKB-UniRule"/>
</dbReference>
<dbReference type="GO" id="GO:1990481">
    <property type="term" value="P:mRNA pseudouridine synthesis"/>
    <property type="evidence" value="ECO:0007669"/>
    <property type="project" value="TreeGrafter"/>
</dbReference>
<dbReference type="PANTHER" id="PTHR13767:SF2">
    <property type="entry name" value="PSEUDOURIDYLATE SYNTHASE TRUB1"/>
    <property type="match status" value="1"/>
</dbReference>
<protein>
    <recommendedName>
        <fullName evidence="5">tRNA pseudouridine synthase B</fullName>
        <ecNumber evidence="5">5.4.99.25</ecNumber>
    </recommendedName>
    <alternativeName>
        <fullName evidence="5">tRNA pseudouridine(55) synthase</fullName>
        <shortName evidence="5">Psi55 synthase</shortName>
    </alternativeName>
    <alternativeName>
        <fullName evidence="5">tRNA pseudouridylate synthase</fullName>
    </alternativeName>
    <alternativeName>
        <fullName evidence="5">tRNA-uridine isomerase</fullName>
    </alternativeName>
</protein>
<dbReference type="InterPro" id="IPR002501">
    <property type="entry name" value="PsdUridine_synth_N"/>
</dbReference>
<dbReference type="SUPFAM" id="SSF55120">
    <property type="entry name" value="Pseudouridine synthase"/>
    <property type="match status" value="1"/>
</dbReference>
<organism evidence="9 10">
    <name type="scientific">Megasphaera stantonii</name>
    <dbReference type="NCBI Taxonomy" id="2144175"/>
    <lineage>
        <taxon>Bacteria</taxon>
        <taxon>Bacillati</taxon>
        <taxon>Bacillota</taxon>
        <taxon>Negativicutes</taxon>
        <taxon>Veillonellales</taxon>
        <taxon>Veillonellaceae</taxon>
        <taxon>Megasphaera</taxon>
    </lineage>
</organism>
<dbReference type="Gene3D" id="3.30.2350.10">
    <property type="entry name" value="Pseudouridine synthase"/>
    <property type="match status" value="1"/>
</dbReference>
<accession>A0A346B1L5</accession>
<dbReference type="InterPro" id="IPR014780">
    <property type="entry name" value="tRNA_psdUridine_synth_TruB"/>
</dbReference>
<keyword evidence="4 5" id="KW-0413">Isomerase</keyword>
<feature type="active site" description="Nucleophile" evidence="5">
    <location>
        <position position="39"/>
    </location>
</feature>
<dbReference type="AlphaFoldDB" id="A0A346B1L5"/>
<dbReference type="InterPro" id="IPR032819">
    <property type="entry name" value="TruB_C"/>
</dbReference>
<comment type="function">
    <text evidence="5">Responsible for synthesis of pseudouridine from uracil-55 in the psi GC loop of transfer RNAs.</text>
</comment>
<dbReference type="PANTHER" id="PTHR13767">
    <property type="entry name" value="TRNA-PSEUDOURIDINE SYNTHASE"/>
    <property type="match status" value="1"/>
</dbReference>
<keyword evidence="10" id="KW-1185">Reference proteome</keyword>
<keyword evidence="3 5" id="KW-0819">tRNA processing</keyword>
<feature type="domain" description="tRNA pseudouridylate synthase B C-terminal" evidence="8">
    <location>
        <begin position="173"/>
        <end position="224"/>
    </location>
</feature>